<dbReference type="CDD" id="cd18186">
    <property type="entry name" value="BTB_POZ_ZBTB_KLHL-like"/>
    <property type="match status" value="1"/>
</dbReference>
<organism evidence="2 3">
    <name type="scientific">Obba rivulosa</name>
    <dbReference type="NCBI Taxonomy" id="1052685"/>
    <lineage>
        <taxon>Eukaryota</taxon>
        <taxon>Fungi</taxon>
        <taxon>Dikarya</taxon>
        <taxon>Basidiomycota</taxon>
        <taxon>Agaricomycotina</taxon>
        <taxon>Agaricomycetes</taxon>
        <taxon>Polyporales</taxon>
        <taxon>Gelatoporiaceae</taxon>
        <taxon>Obba</taxon>
    </lineage>
</organism>
<dbReference type="Proteomes" id="UP000250043">
    <property type="component" value="Unassembled WGS sequence"/>
</dbReference>
<dbReference type="OrthoDB" id="3164835at2759"/>
<evidence type="ECO:0000313" key="3">
    <source>
        <dbReference type="Proteomes" id="UP000250043"/>
    </source>
</evidence>
<dbReference type="EMBL" id="KV722384">
    <property type="protein sequence ID" value="OCH91507.1"/>
    <property type="molecule type" value="Genomic_DNA"/>
</dbReference>
<protein>
    <recommendedName>
        <fullName evidence="1">BTB domain-containing protein</fullName>
    </recommendedName>
</protein>
<dbReference type="InterPro" id="IPR011333">
    <property type="entry name" value="SKP1/BTB/POZ_sf"/>
</dbReference>
<dbReference type="AlphaFoldDB" id="A0A8E2B3D9"/>
<dbReference type="Pfam" id="PF00651">
    <property type="entry name" value="BTB"/>
    <property type="match status" value="1"/>
</dbReference>
<sequence length="318" mass="35529">MQPVMNPEPSMRFEHPFTKPNADAIFRSCDGVDFRVHRAILSEASPMFETMFSLPQPSTPSSDCNDLPAILMAETATTLNAVLHFCYPMPEFDFTTIDVLAQVLEAGRKYAIDAILSRAVRPLRGLFLDEDPFAVFAVAYNMKMADEALLAAHESLKWDVPDASKLGMVPGAAFVILMHWRARCVVTAIDFMHGQIGPEDRQEGEWYISDQVDWLPCSVCKECGYFVSSDWGECESESVLRQRDFVQYVVSALAKRPCGSALLEEDIEGVAFKIIPDDLNCMGCQKTAMDMLYRSILPGLCNALDNALKRTVPLMLDF</sequence>
<keyword evidence="3" id="KW-1185">Reference proteome</keyword>
<evidence type="ECO:0000313" key="2">
    <source>
        <dbReference type="EMBL" id="OCH91507.1"/>
    </source>
</evidence>
<accession>A0A8E2B3D9</accession>
<reference evidence="2 3" key="1">
    <citation type="submission" date="2016-07" db="EMBL/GenBank/DDBJ databases">
        <title>Draft genome of the white-rot fungus Obba rivulosa 3A-2.</title>
        <authorList>
            <consortium name="DOE Joint Genome Institute"/>
            <person name="Miettinen O."/>
            <person name="Riley R."/>
            <person name="Acob R."/>
            <person name="Barry K."/>
            <person name="Cullen D."/>
            <person name="De Vries R."/>
            <person name="Hainaut M."/>
            <person name="Hatakka A."/>
            <person name="Henrissat B."/>
            <person name="Hilden K."/>
            <person name="Kuo R."/>
            <person name="Labutti K."/>
            <person name="Lipzen A."/>
            <person name="Makela M.R."/>
            <person name="Sandor L."/>
            <person name="Spatafora J.W."/>
            <person name="Grigoriev I.V."/>
            <person name="Hibbett D.S."/>
        </authorList>
    </citation>
    <scope>NUCLEOTIDE SEQUENCE [LARGE SCALE GENOMIC DNA]</scope>
    <source>
        <strain evidence="2 3">3A-2</strain>
    </source>
</reference>
<dbReference type="PROSITE" id="PS50097">
    <property type="entry name" value="BTB"/>
    <property type="match status" value="1"/>
</dbReference>
<dbReference type="InterPro" id="IPR000210">
    <property type="entry name" value="BTB/POZ_dom"/>
</dbReference>
<name>A0A8E2B3D9_9APHY</name>
<dbReference type="Gene3D" id="3.30.710.10">
    <property type="entry name" value="Potassium Channel Kv1.1, Chain A"/>
    <property type="match status" value="1"/>
</dbReference>
<evidence type="ECO:0000259" key="1">
    <source>
        <dbReference type="PROSITE" id="PS50097"/>
    </source>
</evidence>
<feature type="domain" description="BTB" evidence="1">
    <location>
        <begin position="22"/>
        <end position="87"/>
    </location>
</feature>
<gene>
    <name evidence="2" type="ORF">OBBRIDRAFT_792221</name>
</gene>
<proteinExistence type="predicted"/>
<dbReference type="SUPFAM" id="SSF54695">
    <property type="entry name" value="POZ domain"/>
    <property type="match status" value="1"/>
</dbReference>
<dbReference type="SMART" id="SM00225">
    <property type="entry name" value="BTB"/>
    <property type="match status" value="1"/>
</dbReference>